<feature type="modified residue" description="4-aspartylphosphate" evidence="9">
    <location>
        <position position="2338"/>
    </location>
</feature>
<dbReference type="InterPro" id="IPR029016">
    <property type="entry name" value="GAF-like_dom_sf"/>
</dbReference>
<keyword evidence="4" id="KW-0808">Transferase</keyword>
<feature type="domain" description="Response regulatory" evidence="13">
    <location>
        <begin position="2286"/>
        <end position="2409"/>
    </location>
</feature>
<dbReference type="Pfam" id="PF02518">
    <property type="entry name" value="HATPase_c"/>
    <property type="match status" value="1"/>
</dbReference>
<evidence type="ECO:0000256" key="9">
    <source>
        <dbReference type="PROSITE-ProRule" id="PRU00169"/>
    </source>
</evidence>
<evidence type="ECO:0000256" key="4">
    <source>
        <dbReference type="ARBA" id="ARBA00022679"/>
    </source>
</evidence>
<evidence type="ECO:0000259" key="11">
    <source>
        <dbReference type="PROSITE" id="PS50011"/>
    </source>
</evidence>
<feature type="compositionally biased region" description="Gly residues" evidence="10">
    <location>
        <begin position="566"/>
        <end position="581"/>
    </location>
</feature>
<dbReference type="InterPro" id="IPR000719">
    <property type="entry name" value="Prot_kinase_dom"/>
</dbReference>
<keyword evidence="5" id="KW-0547">Nucleotide-binding</keyword>
<dbReference type="Gene3D" id="1.10.287.130">
    <property type="match status" value="1"/>
</dbReference>
<evidence type="ECO:0000313" key="14">
    <source>
        <dbReference type="EMBL" id="KZT56029.1"/>
    </source>
</evidence>
<evidence type="ECO:0000256" key="2">
    <source>
        <dbReference type="ARBA" id="ARBA00012438"/>
    </source>
</evidence>
<dbReference type="Pfam" id="PF00069">
    <property type="entry name" value="Pkinase"/>
    <property type="match status" value="1"/>
</dbReference>
<dbReference type="PROSITE" id="PS50011">
    <property type="entry name" value="PROTEIN_KINASE_DOM"/>
    <property type="match status" value="1"/>
</dbReference>
<dbReference type="Gene3D" id="3.30.565.10">
    <property type="entry name" value="Histidine kinase-like ATPase, C-terminal domain"/>
    <property type="match status" value="1"/>
</dbReference>
<keyword evidence="8" id="KW-0902">Two-component regulatory system</keyword>
<dbReference type="SUPFAM" id="SSF52172">
    <property type="entry name" value="CheY-like"/>
    <property type="match status" value="1"/>
</dbReference>
<dbReference type="PROSITE" id="PS50109">
    <property type="entry name" value="HIS_KIN"/>
    <property type="match status" value="1"/>
</dbReference>
<keyword evidence="6" id="KW-0418">Kinase</keyword>
<evidence type="ECO:0000256" key="5">
    <source>
        <dbReference type="ARBA" id="ARBA00022741"/>
    </source>
</evidence>
<feature type="compositionally biased region" description="Low complexity" evidence="10">
    <location>
        <begin position="1"/>
        <end position="13"/>
    </location>
</feature>
<feature type="compositionally biased region" description="Low complexity" evidence="10">
    <location>
        <begin position="30"/>
        <end position="40"/>
    </location>
</feature>
<protein>
    <recommendedName>
        <fullName evidence="2">histidine kinase</fullName>
        <ecNumber evidence="2">2.7.13.3</ecNumber>
    </recommendedName>
</protein>
<dbReference type="CDD" id="cd16922">
    <property type="entry name" value="HATPase_EvgS-ArcB-TorS-like"/>
    <property type="match status" value="1"/>
</dbReference>
<dbReference type="PRINTS" id="PR00344">
    <property type="entry name" value="BCTRLSENSOR"/>
</dbReference>
<dbReference type="Gene3D" id="3.40.50.2300">
    <property type="match status" value="1"/>
</dbReference>
<dbReference type="SMART" id="SM00220">
    <property type="entry name" value="S_TKc"/>
    <property type="match status" value="1"/>
</dbReference>
<dbReference type="Pfam" id="PF13191">
    <property type="entry name" value="AAA_16"/>
    <property type="match status" value="1"/>
</dbReference>
<dbReference type="SUPFAM" id="SSF56112">
    <property type="entry name" value="Protein kinase-like (PK-like)"/>
    <property type="match status" value="1"/>
</dbReference>
<dbReference type="InterPro" id="IPR003018">
    <property type="entry name" value="GAF"/>
</dbReference>
<comment type="catalytic activity">
    <reaction evidence="1">
        <text>ATP + protein L-histidine = ADP + protein N-phospho-L-histidine.</text>
        <dbReference type="EC" id="2.7.13.3"/>
    </reaction>
</comment>
<feature type="region of interest" description="Disordered" evidence="10">
    <location>
        <begin position="560"/>
        <end position="584"/>
    </location>
</feature>
<proteinExistence type="predicted"/>
<dbReference type="SUPFAM" id="SSF52540">
    <property type="entry name" value="P-loop containing nucleoside triphosphate hydrolases"/>
    <property type="match status" value="1"/>
</dbReference>
<dbReference type="SMART" id="SM00065">
    <property type="entry name" value="GAF"/>
    <property type="match status" value="1"/>
</dbReference>
<feature type="domain" description="Histidine kinase" evidence="12">
    <location>
        <begin position="1857"/>
        <end position="2083"/>
    </location>
</feature>
<dbReference type="InterPro" id="IPR003594">
    <property type="entry name" value="HATPase_dom"/>
</dbReference>
<dbReference type="InterPro" id="IPR005467">
    <property type="entry name" value="His_kinase_dom"/>
</dbReference>
<evidence type="ECO:0000256" key="6">
    <source>
        <dbReference type="ARBA" id="ARBA00022777"/>
    </source>
</evidence>
<dbReference type="InterPro" id="IPR036890">
    <property type="entry name" value="HATPase_C_sf"/>
</dbReference>
<dbReference type="Pfam" id="PF00072">
    <property type="entry name" value="Response_reg"/>
    <property type="match status" value="1"/>
</dbReference>
<dbReference type="PROSITE" id="PS50110">
    <property type="entry name" value="RESPONSE_REGULATORY"/>
    <property type="match status" value="1"/>
</dbReference>
<dbReference type="GO" id="GO:0005524">
    <property type="term" value="F:ATP binding"/>
    <property type="evidence" value="ECO:0007669"/>
    <property type="project" value="UniProtKB-KW"/>
</dbReference>
<dbReference type="InterPro" id="IPR004358">
    <property type="entry name" value="Sig_transdc_His_kin-like_C"/>
</dbReference>
<dbReference type="EMBL" id="KV423985">
    <property type="protein sequence ID" value="KZT56029.1"/>
    <property type="molecule type" value="Genomic_DNA"/>
</dbReference>
<dbReference type="InterPro" id="IPR036097">
    <property type="entry name" value="HisK_dim/P_sf"/>
</dbReference>
<evidence type="ECO:0000256" key="10">
    <source>
        <dbReference type="SAM" id="MobiDB-lite"/>
    </source>
</evidence>
<dbReference type="Proteomes" id="UP000076842">
    <property type="component" value="Unassembled WGS sequence"/>
</dbReference>
<evidence type="ECO:0000256" key="3">
    <source>
        <dbReference type="ARBA" id="ARBA00022553"/>
    </source>
</evidence>
<dbReference type="CDD" id="cd17546">
    <property type="entry name" value="REC_hyHK_CKI1_RcsC-like"/>
    <property type="match status" value="1"/>
</dbReference>
<keyword evidence="7" id="KW-0067">ATP-binding</keyword>
<evidence type="ECO:0000256" key="8">
    <source>
        <dbReference type="ARBA" id="ARBA00023012"/>
    </source>
</evidence>
<name>A0A165F232_9BASI</name>
<evidence type="ECO:0000313" key="15">
    <source>
        <dbReference type="Proteomes" id="UP000076842"/>
    </source>
</evidence>
<dbReference type="SUPFAM" id="SSF55781">
    <property type="entry name" value="GAF domain-like"/>
    <property type="match status" value="1"/>
</dbReference>
<dbReference type="EC" id="2.7.13.3" evidence="2"/>
<dbReference type="CDD" id="cd00082">
    <property type="entry name" value="HisKA"/>
    <property type="match status" value="1"/>
</dbReference>
<dbReference type="FunFam" id="3.30.565.10:FF:000010">
    <property type="entry name" value="Sensor histidine kinase RcsC"/>
    <property type="match status" value="1"/>
</dbReference>
<organism evidence="14 15">
    <name type="scientific">Calocera cornea HHB12733</name>
    <dbReference type="NCBI Taxonomy" id="1353952"/>
    <lineage>
        <taxon>Eukaryota</taxon>
        <taxon>Fungi</taxon>
        <taxon>Dikarya</taxon>
        <taxon>Basidiomycota</taxon>
        <taxon>Agaricomycotina</taxon>
        <taxon>Dacrymycetes</taxon>
        <taxon>Dacrymycetales</taxon>
        <taxon>Dacrymycetaceae</taxon>
        <taxon>Calocera</taxon>
    </lineage>
</organism>
<dbReference type="SMART" id="SM00387">
    <property type="entry name" value="HATPase_c"/>
    <property type="match status" value="1"/>
</dbReference>
<dbReference type="SUPFAM" id="SSF47384">
    <property type="entry name" value="Homodimeric domain of signal transducing histidine kinase"/>
    <property type="match status" value="1"/>
</dbReference>
<dbReference type="Gene3D" id="1.10.510.10">
    <property type="entry name" value="Transferase(Phosphotransferase) domain 1"/>
    <property type="match status" value="1"/>
</dbReference>
<dbReference type="STRING" id="1353952.A0A165F232"/>
<feature type="region of interest" description="Disordered" evidence="10">
    <location>
        <begin position="504"/>
        <end position="546"/>
    </location>
</feature>
<evidence type="ECO:0000256" key="1">
    <source>
        <dbReference type="ARBA" id="ARBA00000085"/>
    </source>
</evidence>
<keyword evidence="15" id="KW-1185">Reference proteome</keyword>
<dbReference type="InterPro" id="IPR001789">
    <property type="entry name" value="Sig_transdc_resp-reg_receiver"/>
</dbReference>
<feature type="compositionally biased region" description="Pro residues" evidence="10">
    <location>
        <begin position="18"/>
        <end position="27"/>
    </location>
</feature>
<dbReference type="OrthoDB" id="60033at2759"/>
<dbReference type="InterPro" id="IPR003661">
    <property type="entry name" value="HisK_dim/P_dom"/>
</dbReference>
<feature type="domain" description="Protein kinase" evidence="11">
    <location>
        <begin position="102"/>
        <end position="408"/>
    </location>
</feature>
<dbReference type="SMART" id="SM00448">
    <property type="entry name" value="REC"/>
    <property type="match status" value="1"/>
</dbReference>
<gene>
    <name evidence="14" type="ORF">CALCODRAFT_550887</name>
</gene>
<dbReference type="GO" id="GO:0000155">
    <property type="term" value="F:phosphorelay sensor kinase activity"/>
    <property type="evidence" value="ECO:0007669"/>
    <property type="project" value="InterPro"/>
</dbReference>
<dbReference type="SUPFAM" id="SSF55874">
    <property type="entry name" value="ATPase domain of HSP90 chaperone/DNA topoisomerase II/histidine kinase"/>
    <property type="match status" value="1"/>
</dbReference>
<evidence type="ECO:0000259" key="12">
    <source>
        <dbReference type="PROSITE" id="PS50109"/>
    </source>
</evidence>
<keyword evidence="3 9" id="KW-0597">Phosphoprotein</keyword>
<dbReference type="Pfam" id="PF13185">
    <property type="entry name" value="GAF_2"/>
    <property type="match status" value="1"/>
</dbReference>
<dbReference type="SMART" id="SM00388">
    <property type="entry name" value="HisKA"/>
    <property type="match status" value="1"/>
</dbReference>
<evidence type="ECO:0000256" key="7">
    <source>
        <dbReference type="ARBA" id="ARBA00022840"/>
    </source>
</evidence>
<dbReference type="InterPro" id="IPR011006">
    <property type="entry name" value="CheY-like_superfamily"/>
</dbReference>
<dbReference type="InterPro" id="IPR027417">
    <property type="entry name" value="P-loop_NTPase"/>
</dbReference>
<feature type="region of interest" description="Disordered" evidence="10">
    <location>
        <begin position="1"/>
        <end position="40"/>
    </location>
</feature>
<dbReference type="InParanoid" id="A0A165F232"/>
<dbReference type="Pfam" id="PF00512">
    <property type="entry name" value="HisKA"/>
    <property type="match status" value="1"/>
</dbReference>
<reference evidence="14 15" key="1">
    <citation type="journal article" date="2016" name="Mol. Biol. Evol.">
        <title>Comparative Genomics of Early-Diverging Mushroom-Forming Fungi Provides Insights into the Origins of Lignocellulose Decay Capabilities.</title>
        <authorList>
            <person name="Nagy L.G."/>
            <person name="Riley R."/>
            <person name="Tritt A."/>
            <person name="Adam C."/>
            <person name="Daum C."/>
            <person name="Floudas D."/>
            <person name="Sun H."/>
            <person name="Yadav J.S."/>
            <person name="Pangilinan J."/>
            <person name="Larsson K.H."/>
            <person name="Matsuura K."/>
            <person name="Barry K."/>
            <person name="Labutti K."/>
            <person name="Kuo R."/>
            <person name="Ohm R.A."/>
            <person name="Bhattacharya S.S."/>
            <person name="Shirouzu T."/>
            <person name="Yoshinaga Y."/>
            <person name="Martin F.M."/>
            <person name="Grigoriev I.V."/>
            <person name="Hibbett D.S."/>
        </authorList>
    </citation>
    <scope>NUCLEOTIDE SEQUENCE [LARGE SCALE GENOMIC DNA]</scope>
    <source>
        <strain evidence="14 15">HHB12733</strain>
    </source>
</reference>
<sequence>MAAPSAGSSAPVPERLPVNPPTQPLPVDPSRSPSTGSISVSVVSTQSARFAPSSVLDPSERTSSRSYTANTHFRDDVLSIPGYQFQKAARWEDVGSATLLAPGVNLKDGNNVFAKVAQAHTAGALALDREFNILKLLSQDQEAVGKLLRVLDYFNIPKANGDMTVLLLSHPGENILSQYFPPSKLNAVLFPQRRKDEDDEEVWDEQAHTVAMELVTFLECVISRILREAVWLTMSRFAVQATQCLEAMHSKGLIHREVRINAFHYSNSGRVRLVHFGNRSSSLESLGGPSGLVLQSDDRDWNKVKEAMSYMPPEQINNSATIVDREDHRTDLYALGVVLWILLSGQGILPFEGGVREFVSIVRQQRPLRIHEVRRDVPKVISDVIDKLLSKDPEDRYSSAIGLKHDFLQCQKWLNIASTTTQNLSAELIPNFELGRQDKYLEFTMPHALFGREKEVEVIHTVIRAAASGGGSRLSGSRHSLALSTAAPSTVIIGMGAGGVIEEEEANDSRSHSGKSESTQSLPPGANHNKSEHKRSVTPQDHSAGVLPLSAEQVDKLARAERAQSGGDGGTGDTGSSGSGAGENLKRMGGAKLFRRRLKSSGLSFAVIIQGPGGMGKSSLVMEAMPFWRQEGGLWGSGKCSHADSTPYGPVFSCLSSVLQQLSSVYSDETFEFVEKLRHRLGANLPNVQLLFSTAPELKGILALHDITSFAEVHSGSTVELRARFIDLMVDVFAACSDIRHLALFFDDLHNANESTLEVVSALAAAKLRMIVFGTVRSESEIRLERIRKVFSKITRTTWIELHPLTIDAMSAFVSQTLRVPPVTCTNLTKLVHRISRGSPFAARNLLTALRRQNYIYFDWEGNHWQYNIDLIQDKFLSDHFSQSDPGDVDFLVARMREFPDVMQRYVVWACFFGPAFKITDVAMMMDWEEANGNDDSDSDESKSSRGSMQGLQMALSEGWLVHRGRETCAFSHDRFRQAAVTFTEHMPPDVVMGMNLKIAVVLLQQPDPDYFRVADFAKRSIPLLPEHPRRKSFLDVFVRVSGQATVQGAHEMALEYCQCARQLLSDEAWDDDHREASRSLLLKTAELLTWSGDNWTSDQILDEILQHSFTPEDIARVARLQARNCWKRNDFTGGLAKTMQGLRALGVDVQRPTPSVVVADTARSFDRVQSHIFDIGFENILTLPHCSDPKVELTVSLLNDTSINALWAQGRGLADVVGLKVITILTSGFILYGISTGTPGGFIWALGVAAERKGQFKFAQEMGKVAMQLASKHSTVGDRAKYEFMYISLASGWSTEHIRANIARTESALRLSRAAGDRIYASLATLYNIQTQLFTCRHLSELVTTCEDAYQDVNAWISGNNTEILVMAILMCARALGGYTINTKAEDALDCEEFIESEYLHNVVMHSATVPFVLNWYNTYKLVSLFSLGYWWDAAELGFQIYESRNWHPNYRHVRFGLTFHSLAMIQCLRDPRLSERDRIRYSDQIELNQEFVKRWVHASPKNTKHWVTLVDAEFASLTQGSEALRIYDTAIKVASDNDWILEEGWALYLAGSHFIRCGMVSFGSEMQRRGIGRQSHWGALGIVNFMEKTSEKSDPIFKRSTTMDVGVQTEQVEAPARPAHMVTRSAPVPSGSLLDSDLMSLSADQFAQIIKWTQAISSEINLSVSLEKLTNDMASSSGSDKVVIVIRADHGDMAVSSSIYPPEPVKMHDEPIPLSDLRDPLSTQIMLQVIHSKEPVFQPDAAQDPRYSVAAHSSSDRTILCFPIYHAGRGDMMGCIYMASHRPFAYPPHIVTMMTVLAQQASISITNCLLFQDVTKATRNNIRMINSQKEALEEARRSREDALRAAKTKSNFLASMSHELRTPFSSFYGLLDLLSNTELDWEQRELVQTARQSCELLLEIIDGLLDYSKLEASAVKLESIPLNVEDLVGNAVELLTHLSVKRGLDLSFSVDPDVPYYVLGDQSRLQQVLMNLLGNALKFTEKGSVKAICSVDKSGEIPCDDGQVVLKWTVADTGIGMSEQDMKNLWQPFSQVDQSTTRKFGGTGLGLSICLSLVKLMHGDVGVSSELGNGSQFWFRIPTTVHESAETAQKKALMQAYRQNLINSDATVLVSSPMETTRELLRAALIGVKSIVLNSTEEAENFVRNAGTKGDHIEFVVIDDQAESRIDDIAQLLQEFPSLTASKIIHLCAPSADFMNRRPGIKAGVNVEAVSPELPTYIHGGVIARLAKPARTEKFLRLLSRMWDIRNGEANGASSGRGASRRGTPAPAKLPAALVSQPVVYAGNVLIAEDNPIARQLLIRQLQRHGLTVSAANNGEEALQLWDKQPPGYFTAALFDHHMPVLDGVEATKRLRSLENKRKVKQPLTIFALSADCQDSTKLLCLSSGMSYFLTKPLRQNDLLTILRLFETDTTNQT</sequence>
<dbReference type="Gene3D" id="3.30.450.40">
    <property type="match status" value="1"/>
</dbReference>
<evidence type="ECO:0000259" key="13">
    <source>
        <dbReference type="PROSITE" id="PS50110"/>
    </source>
</evidence>
<dbReference type="PANTHER" id="PTHR45339:SF1">
    <property type="entry name" value="HYBRID SIGNAL TRANSDUCTION HISTIDINE KINASE J"/>
    <property type="match status" value="1"/>
</dbReference>
<dbReference type="InterPro" id="IPR011009">
    <property type="entry name" value="Kinase-like_dom_sf"/>
</dbReference>
<accession>A0A165F232</accession>
<dbReference type="InterPro" id="IPR041664">
    <property type="entry name" value="AAA_16"/>
</dbReference>
<dbReference type="FunFam" id="1.10.287.130:FF:000002">
    <property type="entry name" value="Two-component osmosensing histidine kinase"/>
    <property type="match status" value="1"/>
</dbReference>
<dbReference type="PANTHER" id="PTHR45339">
    <property type="entry name" value="HYBRID SIGNAL TRANSDUCTION HISTIDINE KINASE J"/>
    <property type="match status" value="1"/>
</dbReference>